<dbReference type="InterPro" id="IPR005532">
    <property type="entry name" value="SUMF_dom"/>
</dbReference>
<dbReference type="SUPFAM" id="SSF56436">
    <property type="entry name" value="C-type lectin-like"/>
    <property type="match status" value="1"/>
</dbReference>
<dbReference type="InterPro" id="IPR000719">
    <property type="entry name" value="Prot_kinase_dom"/>
</dbReference>
<dbReference type="InterPro" id="IPR008271">
    <property type="entry name" value="Ser/Thr_kinase_AS"/>
</dbReference>
<dbReference type="Gene3D" id="3.90.1580.10">
    <property type="entry name" value="paralog of FGE (formylglycine-generating enzyme)"/>
    <property type="match status" value="1"/>
</dbReference>
<name>A0A5K7Z6I9_9BACT</name>
<evidence type="ECO:0000259" key="2">
    <source>
        <dbReference type="PROSITE" id="PS50011"/>
    </source>
</evidence>
<feature type="transmembrane region" description="Helical" evidence="1">
    <location>
        <begin position="318"/>
        <end position="339"/>
    </location>
</feature>
<dbReference type="PANTHER" id="PTHR24348">
    <property type="entry name" value="SERINE/THREONINE-PROTEIN KINASE UNC-51-RELATED"/>
    <property type="match status" value="1"/>
</dbReference>
<keyword evidence="1" id="KW-0812">Transmembrane</keyword>
<dbReference type="EMBL" id="AP021875">
    <property type="protein sequence ID" value="BBO77416.1"/>
    <property type="molecule type" value="Genomic_DNA"/>
</dbReference>
<sequence>MDNPTNITLEIGTVLNDKWVVLEFIARGGMGEVYRAHQLNLKRDVAIKVISREWLESCDDNDDERETGLGRFRREVQAMAQLRHPNVVQIFDYGSVSLKQKDRQEIEIEYIAMEYVPGGILRDTMSEEGFYPEENLTKEWLRKHFLPTLKGIQALHEQKIIHRDLKPENVLMDGDTPKIADFGLVRSCRLKPVTQSMDVKGTPAYMSPEHFFDFKRADGRADIYALGKILFEAVTGKITQETLPFKSAGLDNPETPFFKRLDRIIRSATAEKLDLRLDSLEELESALVEAIGPTQKKVPNIYRLRSNKSFFVLHKRGFIWIGALILITAVISVPFWQWLGDSWRLRPDSKPAPLFIHEEVRPENLESFQRQIPLQSPLPASIQSKDEMTLKFVPGGEIILPEAFRKEAEKKVRVKAFYIDETQVTNHQYVEFLNHEISRIRVDKNVVEGDGEIWLMLGEVQEGYEPIVFHNGQFQITHSGHASCAVLRVTAYGATAYAHYYGKRLPTDVEWLYAVQQGAEPIEEPEGKDAEVAQLLFPIPTPVILFEANALGIRGLNNSVGEWGFRNLESPTKEKLWEIQYLLLGGKYQANLKDHESILPPIHREAWEAFSNVGFRTVLPIENVKTSQE</sequence>
<feature type="domain" description="Protein kinase" evidence="2">
    <location>
        <begin position="19"/>
        <end position="311"/>
    </location>
</feature>
<dbReference type="InterPro" id="IPR011009">
    <property type="entry name" value="Kinase-like_dom_sf"/>
</dbReference>
<dbReference type="Pfam" id="PF03781">
    <property type="entry name" value="FGE-sulfatase"/>
    <property type="match status" value="1"/>
</dbReference>
<dbReference type="AlphaFoldDB" id="A0A5K7Z6I9"/>
<keyword evidence="4" id="KW-1185">Reference proteome</keyword>
<proteinExistence type="predicted"/>
<organism evidence="3 4">
    <name type="scientific">Desulfosarcina widdelii</name>
    <dbReference type="NCBI Taxonomy" id="947919"/>
    <lineage>
        <taxon>Bacteria</taxon>
        <taxon>Pseudomonadati</taxon>
        <taxon>Thermodesulfobacteriota</taxon>
        <taxon>Desulfobacteria</taxon>
        <taxon>Desulfobacterales</taxon>
        <taxon>Desulfosarcinaceae</taxon>
        <taxon>Desulfosarcina</taxon>
    </lineage>
</organism>
<dbReference type="GO" id="GO:0005737">
    <property type="term" value="C:cytoplasm"/>
    <property type="evidence" value="ECO:0007669"/>
    <property type="project" value="TreeGrafter"/>
</dbReference>
<accession>A0A5K7Z6I9</accession>
<dbReference type="Pfam" id="PF00069">
    <property type="entry name" value="Pkinase"/>
    <property type="match status" value="1"/>
</dbReference>
<dbReference type="PROSITE" id="PS00108">
    <property type="entry name" value="PROTEIN_KINASE_ST"/>
    <property type="match status" value="1"/>
</dbReference>
<dbReference type="GO" id="GO:0004674">
    <property type="term" value="F:protein serine/threonine kinase activity"/>
    <property type="evidence" value="ECO:0007669"/>
    <property type="project" value="InterPro"/>
</dbReference>
<keyword evidence="1" id="KW-0472">Membrane</keyword>
<gene>
    <name evidence="3" type="ORF">DSCW_48330</name>
</gene>
<dbReference type="Gene3D" id="3.30.200.20">
    <property type="entry name" value="Phosphorylase Kinase, domain 1"/>
    <property type="match status" value="1"/>
</dbReference>
<dbReference type="Proteomes" id="UP000427769">
    <property type="component" value="Chromosome"/>
</dbReference>
<dbReference type="RefSeq" id="WP_155306163.1">
    <property type="nucleotide sequence ID" value="NZ_AP021875.1"/>
</dbReference>
<protein>
    <recommendedName>
        <fullName evidence="2">Protein kinase domain-containing protein</fullName>
    </recommendedName>
</protein>
<dbReference type="GO" id="GO:0005524">
    <property type="term" value="F:ATP binding"/>
    <property type="evidence" value="ECO:0007669"/>
    <property type="project" value="InterPro"/>
</dbReference>
<keyword evidence="1" id="KW-1133">Transmembrane helix</keyword>
<dbReference type="SMART" id="SM00220">
    <property type="entry name" value="S_TKc"/>
    <property type="match status" value="1"/>
</dbReference>
<evidence type="ECO:0000313" key="4">
    <source>
        <dbReference type="Proteomes" id="UP000427769"/>
    </source>
</evidence>
<reference evidence="3 4" key="1">
    <citation type="submission" date="2019-11" db="EMBL/GenBank/DDBJ databases">
        <title>Comparative genomics of hydrocarbon-degrading Desulfosarcina strains.</title>
        <authorList>
            <person name="Watanabe M."/>
            <person name="Kojima H."/>
            <person name="Fukui M."/>
        </authorList>
    </citation>
    <scope>NUCLEOTIDE SEQUENCE [LARGE SCALE GENOMIC DNA]</scope>
    <source>
        <strain evidence="3 4">PP31</strain>
    </source>
</reference>
<dbReference type="InterPro" id="IPR042095">
    <property type="entry name" value="SUMF_sf"/>
</dbReference>
<evidence type="ECO:0000313" key="3">
    <source>
        <dbReference type="EMBL" id="BBO77416.1"/>
    </source>
</evidence>
<dbReference type="PROSITE" id="PS50011">
    <property type="entry name" value="PROTEIN_KINASE_DOM"/>
    <property type="match status" value="1"/>
</dbReference>
<evidence type="ECO:0000256" key="1">
    <source>
        <dbReference type="SAM" id="Phobius"/>
    </source>
</evidence>
<dbReference type="InterPro" id="IPR016187">
    <property type="entry name" value="CTDL_fold"/>
</dbReference>
<dbReference type="PANTHER" id="PTHR24348:SF68">
    <property type="entry name" value="SERINE_THREONINE-PROTEIN KINASE ATG1C"/>
    <property type="match status" value="1"/>
</dbReference>
<dbReference type="CDD" id="cd14014">
    <property type="entry name" value="STKc_PknB_like"/>
    <property type="match status" value="1"/>
</dbReference>
<dbReference type="Gene3D" id="1.10.510.10">
    <property type="entry name" value="Transferase(Phosphotransferase) domain 1"/>
    <property type="match status" value="1"/>
</dbReference>
<dbReference type="InterPro" id="IPR045269">
    <property type="entry name" value="Atg1-like"/>
</dbReference>
<dbReference type="KEGG" id="dwd:DSCW_48330"/>
<dbReference type="OrthoDB" id="9801841at2"/>
<dbReference type="SUPFAM" id="SSF56112">
    <property type="entry name" value="Protein kinase-like (PK-like)"/>
    <property type="match status" value="1"/>
</dbReference>